<feature type="domain" description="N-acetyltransferase" evidence="1">
    <location>
        <begin position="8"/>
        <end position="203"/>
    </location>
</feature>
<dbReference type="AlphaFoldDB" id="X1SYN7"/>
<dbReference type="InterPro" id="IPR016181">
    <property type="entry name" value="Acyl_CoA_acyltransferase"/>
</dbReference>
<organism evidence="2">
    <name type="scientific">marine sediment metagenome</name>
    <dbReference type="NCBI Taxonomy" id="412755"/>
    <lineage>
        <taxon>unclassified sequences</taxon>
        <taxon>metagenomes</taxon>
        <taxon>ecological metagenomes</taxon>
    </lineage>
</organism>
<dbReference type="InterPro" id="IPR000182">
    <property type="entry name" value="GNAT_dom"/>
</dbReference>
<dbReference type="Pfam" id="PF00583">
    <property type="entry name" value="Acetyltransf_1"/>
    <property type="match status" value="1"/>
</dbReference>
<dbReference type="PROSITE" id="PS51186">
    <property type="entry name" value="GNAT"/>
    <property type="match status" value="1"/>
</dbReference>
<sequence length="203" mass="22276">MNEMQSEVEFKDLQVAHAGQVAALHIQCISTGFISSMGIDFVTSLYEAIVKSKSSLGVVAVRNGKVLGFAAFTSNLNKLYKSVVWRKGLIFVLLLAGNMLSPRRVKKMFETLFYPARTKKMNLPSAELLSIAVGPEERGKGLAGKLIEKGFQHCRKTGVDKVKVLIGKDNKAGNKLYRKTGFELIGQIVNHGVLSNIYVAQTD</sequence>
<dbReference type="PANTHER" id="PTHR43072">
    <property type="entry name" value="N-ACETYLTRANSFERASE"/>
    <property type="match status" value="1"/>
</dbReference>
<reference evidence="2" key="1">
    <citation type="journal article" date="2014" name="Front. Microbiol.">
        <title>High frequency of phylogenetically diverse reductive dehalogenase-homologous genes in deep subseafloor sedimentary metagenomes.</title>
        <authorList>
            <person name="Kawai M."/>
            <person name="Futagami T."/>
            <person name="Toyoda A."/>
            <person name="Takaki Y."/>
            <person name="Nishi S."/>
            <person name="Hori S."/>
            <person name="Arai W."/>
            <person name="Tsubouchi T."/>
            <person name="Morono Y."/>
            <person name="Uchiyama I."/>
            <person name="Ito T."/>
            <person name="Fujiyama A."/>
            <person name="Inagaki F."/>
            <person name="Takami H."/>
        </authorList>
    </citation>
    <scope>NUCLEOTIDE SEQUENCE</scope>
    <source>
        <strain evidence="2">Expedition CK06-06</strain>
    </source>
</reference>
<evidence type="ECO:0000259" key="1">
    <source>
        <dbReference type="PROSITE" id="PS51186"/>
    </source>
</evidence>
<accession>X1SYN7</accession>
<dbReference type="SUPFAM" id="SSF55729">
    <property type="entry name" value="Acyl-CoA N-acyltransferases (Nat)"/>
    <property type="match status" value="1"/>
</dbReference>
<name>X1SYN7_9ZZZZ</name>
<comment type="caution">
    <text evidence="2">The sequence shown here is derived from an EMBL/GenBank/DDBJ whole genome shotgun (WGS) entry which is preliminary data.</text>
</comment>
<proteinExistence type="predicted"/>
<gene>
    <name evidence="2" type="ORF">S12H4_14786</name>
</gene>
<dbReference type="GO" id="GO:0016747">
    <property type="term" value="F:acyltransferase activity, transferring groups other than amino-acyl groups"/>
    <property type="evidence" value="ECO:0007669"/>
    <property type="project" value="InterPro"/>
</dbReference>
<dbReference type="EMBL" id="BARW01007063">
    <property type="protein sequence ID" value="GAI84256.1"/>
    <property type="molecule type" value="Genomic_DNA"/>
</dbReference>
<protein>
    <recommendedName>
        <fullName evidence="1">N-acetyltransferase domain-containing protein</fullName>
    </recommendedName>
</protein>
<dbReference type="Gene3D" id="3.40.630.30">
    <property type="match status" value="1"/>
</dbReference>
<evidence type="ECO:0000313" key="2">
    <source>
        <dbReference type="EMBL" id="GAI84256.1"/>
    </source>
</evidence>
<dbReference type="CDD" id="cd04301">
    <property type="entry name" value="NAT_SF"/>
    <property type="match status" value="1"/>
</dbReference>